<sequence>MKSSFPLSISASTVLLASLLFEPSVGDLTTESTGAVDLCQGTTAKCTAEDETYELDLDVVLRLTLALADAAPSHGSATKGASNYRGSNTVSFVPSFSCIIYGSLRGIPNFSQSLSSFSSLSPSNPTPHTFRVVRLGFGGAEFGK</sequence>
<proteinExistence type="predicted"/>
<dbReference type="Proteomes" id="UP001057402">
    <property type="component" value="Chromosome 10"/>
</dbReference>
<reference evidence="2" key="1">
    <citation type="journal article" date="2023" name="Front. Plant Sci.">
        <title>Chromosomal-level genome assembly of Melastoma candidum provides insights into trichome evolution.</title>
        <authorList>
            <person name="Zhong Y."/>
            <person name="Wu W."/>
            <person name="Sun C."/>
            <person name="Zou P."/>
            <person name="Liu Y."/>
            <person name="Dai S."/>
            <person name="Zhou R."/>
        </authorList>
    </citation>
    <scope>NUCLEOTIDE SEQUENCE [LARGE SCALE GENOMIC DNA]</scope>
</reference>
<gene>
    <name evidence="1" type="ORF">MLD38_033006</name>
</gene>
<comment type="caution">
    <text evidence="1">The sequence shown here is derived from an EMBL/GenBank/DDBJ whole genome shotgun (WGS) entry which is preliminary data.</text>
</comment>
<evidence type="ECO:0000313" key="2">
    <source>
        <dbReference type="Proteomes" id="UP001057402"/>
    </source>
</evidence>
<protein>
    <submittedName>
        <fullName evidence="1">Uncharacterized protein</fullName>
    </submittedName>
</protein>
<accession>A0ACB9M5E9</accession>
<dbReference type="EMBL" id="CM042889">
    <property type="protein sequence ID" value="KAI4319407.1"/>
    <property type="molecule type" value="Genomic_DNA"/>
</dbReference>
<evidence type="ECO:0000313" key="1">
    <source>
        <dbReference type="EMBL" id="KAI4319407.1"/>
    </source>
</evidence>
<organism evidence="1 2">
    <name type="scientific">Melastoma candidum</name>
    <dbReference type="NCBI Taxonomy" id="119954"/>
    <lineage>
        <taxon>Eukaryota</taxon>
        <taxon>Viridiplantae</taxon>
        <taxon>Streptophyta</taxon>
        <taxon>Embryophyta</taxon>
        <taxon>Tracheophyta</taxon>
        <taxon>Spermatophyta</taxon>
        <taxon>Magnoliopsida</taxon>
        <taxon>eudicotyledons</taxon>
        <taxon>Gunneridae</taxon>
        <taxon>Pentapetalae</taxon>
        <taxon>rosids</taxon>
        <taxon>malvids</taxon>
        <taxon>Myrtales</taxon>
        <taxon>Melastomataceae</taxon>
        <taxon>Melastomatoideae</taxon>
        <taxon>Melastomateae</taxon>
        <taxon>Melastoma</taxon>
    </lineage>
</organism>
<name>A0ACB9M5E9_9MYRT</name>
<keyword evidence="2" id="KW-1185">Reference proteome</keyword>